<dbReference type="InterPro" id="IPR035892">
    <property type="entry name" value="C2_domain_sf"/>
</dbReference>
<dbReference type="EMBL" id="OU893341">
    <property type="protein sequence ID" value="CAH0747361.1"/>
    <property type="molecule type" value="Genomic_DNA"/>
</dbReference>
<reference evidence="5" key="2">
    <citation type="submission" date="2022-10" db="EMBL/GenBank/DDBJ databases">
        <authorList>
            <consortium name="ENA_rothamsted_submissions"/>
            <consortium name="culmorum"/>
            <person name="King R."/>
        </authorList>
    </citation>
    <scope>NUCLEOTIDE SEQUENCE</scope>
</reference>
<protein>
    <recommendedName>
        <fullName evidence="4">C2 domain-containing protein</fullName>
    </recommendedName>
</protein>
<feature type="domain" description="C2" evidence="4">
    <location>
        <begin position="49"/>
        <end position="159"/>
    </location>
</feature>
<keyword evidence="3" id="KW-0812">Transmembrane</keyword>
<keyword evidence="1" id="KW-0479">Metal-binding</keyword>
<evidence type="ECO:0000259" key="4">
    <source>
        <dbReference type="PROSITE" id="PS50004"/>
    </source>
</evidence>
<evidence type="ECO:0000313" key="5">
    <source>
        <dbReference type="EMBL" id="CAH0747361.1"/>
    </source>
</evidence>
<dbReference type="GO" id="GO:0005509">
    <property type="term" value="F:calcium ion binding"/>
    <property type="evidence" value="ECO:0007669"/>
    <property type="project" value="TreeGrafter"/>
</dbReference>
<dbReference type="GO" id="GO:0030672">
    <property type="term" value="C:synaptic vesicle membrane"/>
    <property type="evidence" value="ECO:0007669"/>
    <property type="project" value="TreeGrafter"/>
</dbReference>
<dbReference type="PANTHER" id="PTHR45911:SF4">
    <property type="entry name" value="MULTIPLE C2 AND TRANSMEMBRANE DOMAIN-CONTAINING PROTEIN"/>
    <property type="match status" value="1"/>
</dbReference>
<dbReference type="PROSITE" id="PS50004">
    <property type="entry name" value="C2"/>
    <property type="match status" value="2"/>
</dbReference>
<feature type="domain" description="C2" evidence="4">
    <location>
        <begin position="196"/>
        <end position="316"/>
    </location>
</feature>
<dbReference type="Pfam" id="PF00168">
    <property type="entry name" value="C2"/>
    <property type="match status" value="2"/>
</dbReference>
<sequence length="603" mass="69723">MMWSFSIPDGLVMDPLAPTALAVSNEFMGRLGSGLSLLRDHGKKVQKYVMKSRKFDILTKRSWQSVVNIVLVEAKDLPDGPTNGSNGLYCKFKLGTETHKSKQVSKSRAMWCERFNMYLYDDCMLETTVWYKGKQKNFMGRCTIDLSRLEREKTQDLWLELECGYGSLHLLVTVNGSGQMPPTDAIPTTNSIHRATLEKEDFTWYKLDNLNEVGQLLVTVHGARGLSALGFSGRADAYCVLELDNSRVQTHTVPATNEPHWNKTYFFGINDITSTLDITVYDESVINSMKGEMLGKLSIPLLRINNEEKRWYALKDRSKKISAKGNCPRILLQMSVVWNPIKASIRLLSPKETKYMQKPPKFNIPLIYNNLKFIRDVFNSLYVANEHIKYAFEWENRELCFVALAGWLCFWYYFRLWMAPLLMITPFLYYWMDMSGLTRGKSVQLILLNNSELELDEEDLDQKDDKSIKTRLYGLQDITFTIKNGIDYSVSLAERLKNLASFAVPYLSFMAMTVLLLTAISLYFIHCNYLIMALGIYKFMRKVLNPDRVPNNDLLDFLSRVPDDEDLKRWRELKVPEPNSVRRSFTRKRSSTFDKIHENVSQN</sequence>
<feature type="transmembrane region" description="Helical" evidence="3">
    <location>
        <begin position="499"/>
        <end position="517"/>
    </location>
</feature>
<dbReference type="OrthoDB" id="5973539at2759"/>
<gene>
    <name evidence="5" type="ORF">DIATSA_LOCUS1199</name>
</gene>
<evidence type="ECO:0000313" key="6">
    <source>
        <dbReference type="Proteomes" id="UP001153714"/>
    </source>
</evidence>
<accession>A0A9P0C3N9</accession>
<name>A0A9P0C3N9_9NEOP</name>
<keyword evidence="6" id="KW-1185">Reference proteome</keyword>
<dbReference type="InterPro" id="IPR000008">
    <property type="entry name" value="C2_dom"/>
</dbReference>
<dbReference type="Proteomes" id="UP001153714">
    <property type="component" value="Chromosome 10"/>
</dbReference>
<evidence type="ECO:0000256" key="3">
    <source>
        <dbReference type="SAM" id="Phobius"/>
    </source>
</evidence>
<feature type="transmembrane region" description="Helical" evidence="3">
    <location>
        <begin position="410"/>
        <end position="431"/>
    </location>
</feature>
<keyword evidence="3" id="KW-0472">Membrane</keyword>
<keyword evidence="2" id="KW-0106">Calcium</keyword>
<dbReference type="PANTHER" id="PTHR45911">
    <property type="entry name" value="C2 DOMAIN-CONTAINING PROTEIN"/>
    <property type="match status" value="1"/>
</dbReference>
<reference evidence="5" key="1">
    <citation type="submission" date="2021-12" db="EMBL/GenBank/DDBJ databases">
        <authorList>
            <person name="King R."/>
        </authorList>
    </citation>
    <scope>NUCLEOTIDE SEQUENCE</scope>
</reference>
<organism evidence="5 6">
    <name type="scientific">Diatraea saccharalis</name>
    <name type="common">sugarcane borer</name>
    <dbReference type="NCBI Taxonomy" id="40085"/>
    <lineage>
        <taxon>Eukaryota</taxon>
        <taxon>Metazoa</taxon>
        <taxon>Ecdysozoa</taxon>
        <taxon>Arthropoda</taxon>
        <taxon>Hexapoda</taxon>
        <taxon>Insecta</taxon>
        <taxon>Pterygota</taxon>
        <taxon>Neoptera</taxon>
        <taxon>Endopterygota</taxon>
        <taxon>Lepidoptera</taxon>
        <taxon>Glossata</taxon>
        <taxon>Ditrysia</taxon>
        <taxon>Pyraloidea</taxon>
        <taxon>Crambidae</taxon>
        <taxon>Crambinae</taxon>
        <taxon>Diatraea</taxon>
    </lineage>
</organism>
<dbReference type="AlphaFoldDB" id="A0A9P0C3N9"/>
<keyword evidence="3" id="KW-1133">Transmembrane helix</keyword>
<proteinExistence type="predicted"/>
<dbReference type="SUPFAM" id="SSF49562">
    <property type="entry name" value="C2 domain (Calcium/lipid-binding domain, CaLB)"/>
    <property type="match status" value="2"/>
</dbReference>
<dbReference type="GO" id="GO:0046928">
    <property type="term" value="P:regulation of neurotransmitter secretion"/>
    <property type="evidence" value="ECO:0007669"/>
    <property type="project" value="TreeGrafter"/>
</dbReference>
<dbReference type="Gene3D" id="2.60.40.150">
    <property type="entry name" value="C2 domain"/>
    <property type="match status" value="2"/>
</dbReference>
<evidence type="ECO:0000256" key="1">
    <source>
        <dbReference type="ARBA" id="ARBA00022723"/>
    </source>
</evidence>
<evidence type="ECO:0000256" key="2">
    <source>
        <dbReference type="ARBA" id="ARBA00022837"/>
    </source>
</evidence>
<dbReference type="SMART" id="SM00239">
    <property type="entry name" value="C2"/>
    <property type="match status" value="2"/>
</dbReference>